<comment type="caution">
    <text evidence="2">The sequence shown here is derived from an EMBL/GenBank/DDBJ whole genome shotgun (WGS) entry which is preliminary data.</text>
</comment>
<organism evidence="2 3">
    <name type="scientific">Vibrio paucivorans</name>
    <dbReference type="NCBI Taxonomy" id="2829489"/>
    <lineage>
        <taxon>Bacteria</taxon>
        <taxon>Pseudomonadati</taxon>
        <taxon>Pseudomonadota</taxon>
        <taxon>Gammaproteobacteria</taxon>
        <taxon>Vibrionales</taxon>
        <taxon>Vibrionaceae</taxon>
        <taxon>Vibrio</taxon>
    </lineage>
</organism>
<keyword evidence="2" id="KW-0503">Monooxygenase</keyword>
<dbReference type="RefSeq" id="WP_265688954.1">
    <property type="nucleotide sequence ID" value="NZ_JAKRRX010000150.1"/>
</dbReference>
<dbReference type="Pfam" id="PF03992">
    <property type="entry name" value="ABM"/>
    <property type="match status" value="1"/>
</dbReference>
<keyword evidence="2" id="KW-0560">Oxidoreductase</keyword>
<dbReference type="PANTHER" id="PTHR33336:SF15">
    <property type="entry name" value="ABM DOMAIN-CONTAINING PROTEIN"/>
    <property type="match status" value="1"/>
</dbReference>
<gene>
    <name evidence="2" type="ORF">MD483_18840</name>
</gene>
<name>A0A9X3CHB9_9VIBR</name>
<dbReference type="SUPFAM" id="SSF54909">
    <property type="entry name" value="Dimeric alpha+beta barrel"/>
    <property type="match status" value="1"/>
</dbReference>
<evidence type="ECO:0000313" key="3">
    <source>
        <dbReference type="Proteomes" id="UP001155586"/>
    </source>
</evidence>
<dbReference type="InterPro" id="IPR050744">
    <property type="entry name" value="AI-2_Isomerase_LsrG"/>
</dbReference>
<accession>A0A9X3CHB9</accession>
<keyword evidence="3" id="KW-1185">Reference proteome</keyword>
<reference evidence="2" key="1">
    <citation type="submission" date="2022-02" db="EMBL/GenBank/DDBJ databases">
        <title>Vibrio sp. nov., a new bacterium isolated from Bohai sea, China.</title>
        <authorList>
            <person name="Yuan Y."/>
        </authorList>
    </citation>
    <scope>NUCLEOTIDE SEQUENCE</scope>
    <source>
        <strain evidence="2">DBSS07</strain>
    </source>
</reference>
<dbReference type="GO" id="GO:0004497">
    <property type="term" value="F:monooxygenase activity"/>
    <property type="evidence" value="ECO:0007669"/>
    <property type="project" value="UniProtKB-KW"/>
</dbReference>
<dbReference type="PROSITE" id="PS51725">
    <property type="entry name" value="ABM"/>
    <property type="match status" value="1"/>
</dbReference>
<evidence type="ECO:0000259" key="1">
    <source>
        <dbReference type="PROSITE" id="PS51725"/>
    </source>
</evidence>
<dbReference type="InterPro" id="IPR007138">
    <property type="entry name" value="ABM_dom"/>
</dbReference>
<dbReference type="EMBL" id="JAKRRX010000150">
    <property type="protein sequence ID" value="MCW8335873.1"/>
    <property type="molecule type" value="Genomic_DNA"/>
</dbReference>
<dbReference type="Gene3D" id="3.30.70.100">
    <property type="match status" value="1"/>
</dbReference>
<proteinExistence type="predicted"/>
<dbReference type="PANTHER" id="PTHR33336">
    <property type="entry name" value="QUINOL MONOOXYGENASE YGIN-RELATED"/>
    <property type="match status" value="1"/>
</dbReference>
<feature type="domain" description="ABM" evidence="1">
    <location>
        <begin position="5"/>
        <end position="98"/>
    </location>
</feature>
<dbReference type="AlphaFoldDB" id="A0A9X3CHB9"/>
<evidence type="ECO:0000313" key="2">
    <source>
        <dbReference type="EMBL" id="MCW8335873.1"/>
    </source>
</evidence>
<dbReference type="Proteomes" id="UP001155586">
    <property type="component" value="Unassembled WGS sequence"/>
</dbReference>
<sequence>MSQVIFVTAELKMSLDRPRDEVVELIEQFCCDMRSEQGCLSAIATYDDKDPQRVVLLESYQDRAAIEAHFTMPHTQVFIDSQVAELVQAFETKQKGEVVL</sequence>
<dbReference type="InterPro" id="IPR011008">
    <property type="entry name" value="Dimeric_a/b-barrel"/>
</dbReference>
<protein>
    <submittedName>
        <fullName evidence="2">Antibiotic biosynthesis monooxygenase</fullName>
    </submittedName>
</protein>